<comment type="similarity">
    <text evidence="1">Belongs to the TRAFAC class translation factor GTPase superfamily. Classic translation factor GTPase family. IF-2 subfamily.</text>
</comment>
<dbReference type="Pfam" id="PF00009">
    <property type="entry name" value="GTP_EFTU"/>
    <property type="match status" value="1"/>
</dbReference>
<dbReference type="FunFam" id="3.40.50.10050:FF:000001">
    <property type="entry name" value="Translation initiation factor IF-2"/>
    <property type="match status" value="1"/>
</dbReference>
<dbReference type="NCBIfam" id="TIGR00231">
    <property type="entry name" value="small_GTP"/>
    <property type="match status" value="1"/>
</dbReference>
<keyword evidence="4" id="KW-0648">Protein biosynthesis</keyword>
<dbReference type="STRING" id="1618566.UR35_C0011G0002"/>
<dbReference type="SUPFAM" id="SSF52156">
    <property type="entry name" value="Initiation factor IF2/eIF5b, domain 3"/>
    <property type="match status" value="1"/>
</dbReference>
<name>A0A0F9ZYX4_9BACT</name>
<comment type="caution">
    <text evidence="7">The sequence shown here is derived from an EMBL/GenBank/DDBJ whole genome shotgun (WGS) entry which is preliminary data.</text>
</comment>
<evidence type="ECO:0000256" key="1">
    <source>
        <dbReference type="ARBA" id="ARBA00007733"/>
    </source>
</evidence>
<dbReference type="Pfam" id="PF22042">
    <property type="entry name" value="EF-G_D2"/>
    <property type="match status" value="1"/>
</dbReference>
<dbReference type="InterPro" id="IPR023115">
    <property type="entry name" value="TIF_IF2_dom3"/>
</dbReference>
<dbReference type="PANTHER" id="PTHR43381">
    <property type="entry name" value="TRANSLATION INITIATION FACTOR IF-2-RELATED"/>
    <property type="match status" value="1"/>
</dbReference>
<dbReference type="EMBL" id="LBOW01000011">
    <property type="protein sequence ID" value="KKP44116.1"/>
    <property type="molecule type" value="Genomic_DNA"/>
</dbReference>
<dbReference type="Pfam" id="PF11987">
    <property type="entry name" value="IF-2"/>
    <property type="match status" value="1"/>
</dbReference>
<dbReference type="GO" id="GO:0003924">
    <property type="term" value="F:GTPase activity"/>
    <property type="evidence" value="ECO:0007669"/>
    <property type="project" value="InterPro"/>
</dbReference>
<evidence type="ECO:0000259" key="6">
    <source>
        <dbReference type="PROSITE" id="PS51722"/>
    </source>
</evidence>
<sequence>MKIKRQPIVTVLGHVDHGKTSLLDALRNSNVTSGEAGGITQSIGASIVNTKDGHRITFIDTPGHALFSGMRARGSKLADIALLIVDGSDGVKPQSKEAIAHINTAGTPFIVVITKTDLPAASVDETLSGLEKEGIYFEGRGGQTPYIGVSAKKKEKLTDLLDLISLLADVNNIEADSDADLEAFVIETNKDKGGNMVSLVVRNGKLKIGDEIFSEKAKGKVKGLFDYQNKPVKEILPGEPAKVLGFESLPEVGALVTGQVSSIKYQVSSETMDSTPKRQIDKTKIPLYLKANSAGSLEALVASIPQEFAVLESSVGDVTESDVLNAKANNALIFVFESKIPGSVKKLAEMDKVKVERFDIIYELLQRLDEIVRSGLRETLGKAEIVTSFPFNGKRVAGSKVLMGRIEKTSDLRLMRGDVELGKITATSIKKQKQEVSGVSQGEEFGIFFHPQLDFQIGDVIIAVGKNG</sequence>
<evidence type="ECO:0000313" key="8">
    <source>
        <dbReference type="Proteomes" id="UP000034778"/>
    </source>
</evidence>
<dbReference type="FunFam" id="3.40.50.300:FF:000019">
    <property type="entry name" value="Translation initiation factor IF-2"/>
    <property type="match status" value="1"/>
</dbReference>
<dbReference type="GO" id="GO:0003743">
    <property type="term" value="F:translation initiation factor activity"/>
    <property type="evidence" value="ECO:0007669"/>
    <property type="project" value="UniProtKB-KW"/>
</dbReference>
<evidence type="ECO:0000256" key="4">
    <source>
        <dbReference type="ARBA" id="ARBA00022917"/>
    </source>
</evidence>
<evidence type="ECO:0000256" key="5">
    <source>
        <dbReference type="ARBA" id="ARBA00023134"/>
    </source>
</evidence>
<dbReference type="GO" id="GO:0005525">
    <property type="term" value="F:GTP binding"/>
    <property type="evidence" value="ECO:0007669"/>
    <property type="project" value="UniProtKB-KW"/>
</dbReference>
<dbReference type="InterPro" id="IPR036925">
    <property type="entry name" value="TIF_IF2_dom3_sf"/>
</dbReference>
<dbReference type="CDD" id="cd01887">
    <property type="entry name" value="IF2_eIF5B"/>
    <property type="match status" value="1"/>
</dbReference>
<keyword evidence="5" id="KW-0342">GTP-binding</keyword>
<dbReference type="InterPro" id="IPR027417">
    <property type="entry name" value="P-loop_NTPase"/>
</dbReference>
<accession>A0A0F9ZYX4</accession>
<dbReference type="InterPro" id="IPR000795">
    <property type="entry name" value="T_Tr_GTP-bd_dom"/>
</dbReference>
<dbReference type="PANTHER" id="PTHR43381:SF4">
    <property type="entry name" value="EUKARYOTIC TRANSLATION INITIATION FACTOR 5B"/>
    <property type="match status" value="1"/>
</dbReference>
<organism evidence="7 8">
    <name type="scientific">Candidatus Woesebacteria bacterium GW2011_GWB1_33_22</name>
    <dbReference type="NCBI Taxonomy" id="1618566"/>
    <lineage>
        <taxon>Bacteria</taxon>
        <taxon>Candidatus Woeseibacteriota</taxon>
    </lineage>
</organism>
<dbReference type="InterPro" id="IPR053905">
    <property type="entry name" value="EF-G-like_DII"/>
</dbReference>
<dbReference type="SUPFAM" id="SSF52540">
    <property type="entry name" value="P-loop containing nucleoside triphosphate hydrolases"/>
    <property type="match status" value="1"/>
</dbReference>
<evidence type="ECO:0000313" key="7">
    <source>
        <dbReference type="EMBL" id="KKP44116.1"/>
    </source>
</evidence>
<dbReference type="InterPro" id="IPR005225">
    <property type="entry name" value="Small_GTP-bd"/>
</dbReference>
<dbReference type="InterPro" id="IPR015760">
    <property type="entry name" value="TIF_IF2"/>
</dbReference>
<evidence type="ECO:0000256" key="2">
    <source>
        <dbReference type="ARBA" id="ARBA00022540"/>
    </source>
</evidence>
<dbReference type="Proteomes" id="UP000034778">
    <property type="component" value="Unassembled WGS sequence"/>
</dbReference>
<feature type="domain" description="Tr-type G" evidence="6">
    <location>
        <begin position="4"/>
        <end position="173"/>
    </location>
</feature>
<dbReference type="GO" id="GO:0005737">
    <property type="term" value="C:cytoplasm"/>
    <property type="evidence" value="ECO:0007669"/>
    <property type="project" value="TreeGrafter"/>
</dbReference>
<dbReference type="PATRIC" id="fig|1618566.3.peg.789"/>
<keyword evidence="2 7" id="KW-0396">Initiation factor</keyword>
<dbReference type="AlphaFoldDB" id="A0A0F9ZYX4"/>
<protein>
    <submittedName>
        <fullName evidence="7">Translation initiation factor IF-2</fullName>
    </submittedName>
</protein>
<proteinExistence type="inferred from homology"/>
<keyword evidence="3" id="KW-0547">Nucleotide-binding</keyword>
<evidence type="ECO:0000256" key="3">
    <source>
        <dbReference type="ARBA" id="ARBA00022741"/>
    </source>
</evidence>
<dbReference type="Gene3D" id="3.40.50.300">
    <property type="entry name" value="P-loop containing nucleotide triphosphate hydrolases"/>
    <property type="match status" value="1"/>
</dbReference>
<dbReference type="InterPro" id="IPR009000">
    <property type="entry name" value="Transl_B-barrel_sf"/>
</dbReference>
<dbReference type="SUPFAM" id="SSF50447">
    <property type="entry name" value="Translation proteins"/>
    <property type="match status" value="2"/>
</dbReference>
<reference evidence="7 8" key="1">
    <citation type="journal article" date="2015" name="Nature">
        <title>rRNA introns, odd ribosomes, and small enigmatic genomes across a large radiation of phyla.</title>
        <authorList>
            <person name="Brown C.T."/>
            <person name="Hug L.A."/>
            <person name="Thomas B.C."/>
            <person name="Sharon I."/>
            <person name="Castelle C.J."/>
            <person name="Singh A."/>
            <person name="Wilkins M.J."/>
            <person name="Williams K.H."/>
            <person name="Banfield J.F."/>
        </authorList>
    </citation>
    <scope>NUCLEOTIDE SEQUENCE [LARGE SCALE GENOMIC DNA]</scope>
</reference>
<gene>
    <name evidence="7" type="ORF">UR35_C0011G0002</name>
</gene>
<dbReference type="Gene3D" id="2.40.30.10">
    <property type="entry name" value="Translation factors"/>
    <property type="match status" value="2"/>
</dbReference>
<dbReference type="Gene3D" id="3.40.50.10050">
    <property type="entry name" value="Translation initiation factor IF- 2, domain 3"/>
    <property type="match status" value="1"/>
</dbReference>
<dbReference type="PROSITE" id="PS51722">
    <property type="entry name" value="G_TR_2"/>
    <property type="match status" value="1"/>
</dbReference>